<dbReference type="PANTHER" id="PTHR46401">
    <property type="entry name" value="GLYCOSYLTRANSFERASE WBBK-RELATED"/>
    <property type="match status" value="1"/>
</dbReference>
<protein>
    <submittedName>
        <fullName evidence="2">D-inositol 3-phosphate glycosyltransferase</fullName>
        <ecNumber evidence="2">2.4.1.250</ecNumber>
    </submittedName>
</protein>
<dbReference type="PATRIC" id="fig|92835.4.peg.2065"/>
<evidence type="ECO:0000256" key="1">
    <source>
        <dbReference type="ARBA" id="ARBA00022679"/>
    </source>
</evidence>
<name>A0A0M2H5W8_9MICO</name>
<reference evidence="2 3" key="1">
    <citation type="submission" date="2015-02" db="EMBL/GenBank/DDBJ databases">
        <title>Draft genome sequences of ten Microbacterium spp. with emphasis on heavy metal contaminated environments.</title>
        <authorList>
            <person name="Corretto E."/>
        </authorList>
    </citation>
    <scope>NUCLEOTIDE SEQUENCE [LARGE SCALE GENOMIC DNA]</scope>
    <source>
        <strain evidence="2 3">DSM 12510</strain>
    </source>
</reference>
<dbReference type="GO" id="GO:0102710">
    <property type="term" value="F:D-inositol-3-phosphate glycosyltransferase activity"/>
    <property type="evidence" value="ECO:0007669"/>
    <property type="project" value="UniProtKB-EC"/>
</dbReference>
<dbReference type="GO" id="GO:0009103">
    <property type="term" value="P:lipopolysaccharide biosynthetic process"/>
    <property type="evidence" value="ECO:0007669"/>
    <property type="project" value="TreeGrafter"/>
</dbReference>
<evidence type="ECO:0000313" key="2">
    <source>
        <dbReference type="EMBL" id="KJL39404.1"/>
    </source>
</evidence>
<dbReference type="SUPFAM" id="SSF53756">
    <property type="entry name" value="UDP-Glycosyltransferase/glycogen phosphorylase"/>
    <property type="match status" value="1"/>
</dbReference>
<keyword evidence="3" id="KW-1185">Reference proteome</keyword>
<evidence type="ECO:0000313" key="3">
    <source>
        <dbReference type="Proteomes" id="UP000033956"/>
    </source>
</evidence>
<dbReference type="EMBL" id="JYIZ01000050">
    <property type="protein sequence ID" value="KJL39404.1"/>
    <property type="molecule type" value="Genomic_DNA"/>
</dbReference>
<dbReference type="Pfam" id="PF13692">
    <property type="entry name" value="Glyco_trans_1_4"/>
    <property type="match status" value="1"/>
</dbReference>
<dbReference type="CDD" id="cd03809">
    <property type="entry name" value="GT4_MtfB-like"/>
    <property type="match status" value="1"/>
</dbReference>
<dbReference type="STRING" id="92835.RS81_02034"/>
<comment type="caution">
    <text evidence="2">The sequence shown here is derived from an EMBL/GenBank/DDBJ whole genome shotgun (WGS) entry which is preliminary data.</text>
</comment>
<dbReference type="EC" id="2.4.1.250" evidence="2"/>
<dbReference type="AlphaFoldDB" id="A0A0M2H5W8"/>
<keyword evidence="2" id="KW-0328">Glycosyltransferase</keyword>
<dbReference type="PANTHER" id="PTHR46401:SF2">
    <property type="entry name" value="GLYCOSYLTRANSFERASE WBBK-RELATED"/>
    <property type="match status" value="1"/>
</dbReference>
<gene>
    <name evidence="2" type="primary">mshA_4</name>
    <name evidence="2" type="ORF">RS81_02034</name>
</gene>
<accession>A0A0M2H5W8</accession>
<dbReference type="Proteomes" id="UP000033956">
    <property type="component" value="Unassembled WGS sequence"/>
</dbReference>
<sequence length="335" mass="36195">MAPVTGLLVDDRYRGDHGIGRYAQEVLPRLRPEWRSLGLDGSPHTALDAFRALPRVDARALVYSPGYGALVRARRQILTIHDLIQLRSPWPGRMKFAAYYAGPVRHVVRKAGVVLTVSETSAGEIRDWLRDESVRIVNAGNGCSAAFTPTGPATDSADPYVLFVGNVREHKNLDVVMRALPRAAGVRLTVVIPASESAALSARAASLGVTQRLTMFHNVDDARLAALYRGAAVTAMPSRMEGFGLPALESISCGTPVVYWRDCDAVSEIVGERGWALESWDDADEWADALVTACGAGRRIAPPEANRYDWQRTAALISDVLEADAAPAAPRVSTA</sequence>
<proteinExistence type="predicted"/>
<keyword evidence="1 2" id="KW-0808">Transferase</keyword>
<organism evidence="2 3">
    <name type="scientific">Microbacterium terrae</name>
    <dbReference type="NCBI Taxonomy" id="69369"/>
    <lineage>
        <taxon>Bacteria</taxon>
        <taxon>Bacillati</taxon>
        <taxon>Actinomycetota</taxon>
        <taxon>Actinomycetes</taxon>
        <taxon>Micrococcales</taxon>
        <taxon>Microbacteriaceae</taxon>
        <taxon>Microbacterium</taxon>
    </lineage>
</organism>
<dbReference type="Gene3D" id="3.40.50.2000">
    <property type="entry name" value="Glycogen Phosphorylase B"/>
    <property type="match status" value="2"/>
</dbReference>